<dbReference type="InterPro" id="IPR051395">
    <property type="entry name" value="Cytochrome_c_Peroxidase/MauG"/>
</dbReference>
<feature type="coiled-coil region" evidence="8">
    <location>
        <begin position="327"/>
        <end position="361"/>
    </location>
</feature>
<dbReference type="SUPFAM" id="SSF46626">
    <property type="entry name" value="Cytochrome c"/>
    <property type="match status" value="2"/>
</dbReference>
<dbReference type="PANTHER" id="PTHR30600">
    <property type="entry name" value="CYTOCHROME C PEROXIDASE-RELATED"/>
    <property type="match status" value="1"/>
</dbReference>
<evidence type="ECO:0000256" key="2">
    <source>
        <dbReference type="ARBA" id="ARBA00022617"/>
    </source>
</evidence>
<evidence type="ECO:0000256" key="8">
    <source>
        <dbReference type="SAM" id="Coils"/>
    </source>
</evidence>
<keyword evidence="6 7" id="KW-0408">Iron</keyword>
<dbReference type="EMBL" id="CP036339">
    <property type="protein sequence ID" value="QDT76172.1"/>
    <property type="molecule type" value="Genomic_DNA"/>
</dbReference>
<feature type="domain" description="Cytochrome c" evidence="10">
    <location>
        <begin position="369"/>
        <end position="493"/>
    </location>
</feature>
<name>A0A517U6B8_9BACT</name>
<feature type="region of interest" description="Disordered" evidence="9">
    <location>
        <begin position="32"/>
        <end position="83"/>
    </location>
</feature>
<evidence type="ECO:0000256" key="9">
    <source>
        <dbReference type="SAM" id="MobiDB-lite"/>
    </source>
</evidence>
<dbReference type="PROSITE" id="PS51007">
    <property type="entry name" value="CYTC"/>
    <property type="match status" value="2"/>
</dbReference>
<dbReference type="GO" id="GO:0009055">
    <property type="term" value="F:electron transfer activity"/>
    <property type="evidence" value="ECO:0007669"/>
    <property type="project" value="InterPro"/>
</dbReference>
<dbReference type="GO" id="GO:0004130">
    <property type="term" value="F:cytochrome-c peroxidase activity"/>
    <property type="evidence" value="ECO:0007669"/>
    <property type="project" value="UniProtKB-EC"/>
</dbReference>
<keyword evidence="2 7" id="KW-0349">Heme</keyword>
<dbReference type="Pfam" id="PF03150">
    <property type="entry name" value="CCP_MauG"/>
    <property type="match status" value="1"/>
</dbReference>
<reference evidence="11 12" key="1">
    <citation type="submission" date="2019-02" db="EMBL/GenBank/DDBJ databases">
        <title>Deep-cultivation of Planctomycetes and their phenomic and genomic characterization uncovers novel biology.</title>
        <authorList>
            <person name="Wiegand S."/>
            <person name="Jogler M."/>
            <person name="Boedeker C."/>
            <person name="Pinto D."/>
            <person name="Vollmers J."/>
            <person name="Rivas-Marin E."/>
            <person name="Kohn T."/>
            <person name="Peeters S.H."/>
            <person name="Heuer A."/>
            <person name="Rast P."/>
            <person name="Oberbeckmann S."/>
            <person name="Bunk B."/>
            <person name="Jeske O."/>
            <person name="Meyerdierks A."/>
            <person name="Storesund J.E."/>
            <person name="Kallscheuer N."/>
            <person name="Luecker S."/>
            <person name="Lage O.M."/>
            <person name="Pohl T."/>
            <person name="Merkel B.J."/>
            <person name="Hornburger P."/>
            <person name="Mueller R.-W."/>
            <person name="Bruemmer F."/>
            <person name="Labrenz M."/>
            <person name="Spormann A.M."/>
            <person name="Op den Camp H."/>
            <person name="Overmann J."/>
            <person name="Amann R."/>
            <person name="Jetten M.S.M."/>
            <person name="Mascher T."/>
            <person name="Medema M.H."/>
            <person name="Devos D.P."/>
            <person name="Kaster A.-K."/>
            <person name="Ovreas L."/>
            <person name="Rohde M."/>
            <person name="Galperin M.Y."/>
            <person name="Jogler C."/>
        </authorList>
    </citation>
    <scope>NUCLEOTIDE SEQUENCE [LARGE SCALE GENOMIC DNA]</scope>
    <source>
        <strain evidence="11 12">I41</strain>
    </source>
</reference>
<evidence type="ECO:0000313" key="11">
    <source>
        <dbReference type="EMBL" id="QDT76172.1"/>
    </source>
</evidence>
<evidence type="ECO:0000313" key="12">
    <source>
        <dbReference type="Proteomes" id="UP000317909"/>
    </source>
</evidence>
<protein>
    <submittedName>
        <fullName evidence="11">Cytochrome c551 peroxidase</fullName>
        <ecNumber evidence="11">1.11.1.5</ecNumber>
    </submittedName>
</protein>
<evidence type="ECO:0000256" key="4">
    <source>
        <dbReference type="ARBA" id="ARBA00022729"/>
    </source>
</evidence>
<dbReference type="PANTHER" id="PTHR30600:SF10">
    <property type="entry name" value="BLL6722 PROTEIN"/>
    <property type="match status" value="1"/>
</dbReference>
<evidence type="ECO:0000256" key="7">
    <source>
        <dbReference type="PROSITE-ProRule" id="PRU00433"/>
    </source>
</evidence>
<evidence type="ECO:0000259" key="10">
    <source>
        <dbReference type="PROSITE" id="PS51007"/>
    </source>
</evidence>
<keyword evidence="4" id="KW-0732">Signal</keyword>
<dbReference type="EC" id="1.11.1.5" evidence="11"/>
<feature type="region of interest" description="Disordered" evidence="9">
    <location>
        <begin position="510"/>
        <end position="530"/>
    </location>
</feature>
<dbReference type="InterPro" id="IPR004852">
    <property type="entry name" value="Di-haem_cyt_c_peroxidsae"/>
</dbReference>
<keyword evidence="5 11" id="KW-0560">Oxidoreductase</keyword>
<dbReference type="KEGG" id="llh:I41_54170"/>
<feature type="compositionally biased region" description="Basic and acidic residues" evidence="9">
    <location>
        <begin position="40"/>
        <end position="56"/>
    </location>
</feature>
<keyword evidence="12" id="KW-1185">Reference proteome</keyword>
<dbReference type="Proteomes" id="UP000317909">
    <property type="component" value="Chromosome"/>
</dbReference>
<feature type="domain" description="Cytochrome c" evidence="10">
    <location>
        <begin position="183"/>
        <end position="314"/>
    </location>
</feature>
<dbReference type="AlphaFoldDB" id="A0A517U6B8"/>
<comment type="subcellular location">
    <subcellularLocation>
        <location evidence="1">Cell envelope</location>
    </subcellularLocation>
</comment>
<evidence type="ECO:0000256" key="6">
    <source>
        <dbReference type="ARBA" id="ARBA00023004"/>
    </source>
</evidence>
<dbReference type="GO" id="GO:0046872">
    <property type="term" value="F:metal ion binding"/>
    <property type="evidence" value="ECO:0007669"/>
    <property type="project" value="UniProtKB-KW"/>
</dbReference>
<organism evidence="11 12">
    <name type="scientific">Lacipirellula limnantheis</name>
    <dbReference type="NCBI Taxonomy" id="2528024"/>
    <lineage>
        <taxon>Bacteria</taxon>
        <taxon>Pseudomonadati</taxon>
        <taxon>Planctomycetota</taxon>
        <taxon>Planctomycetia</taxon>
        <taxon>Pirellulales</taxon>
        <taxon>Lacipirellulaceae</taxon>
        <taxon>Lacipirellula</taxon>
    </lineage>
</organism>
<accession>A0A517U6B8</accession>
<keyword evidence="3 7" id="KW-0479">Metal-binding</keyword>
<dbReference type="GO" id="GO:0020037">
    <property type="term" value="F:heme binding"/>
    <property type="evidence" value="ECO:0007669"/>
    <property type="project" value="InterPro"/>
</dbReference>
<sequence>MARFIVVVVILVAIALLANKYLLGGGDAPPVNAKQAATAKDADAKSDEGAAEKAANEAEEGGPAPQLPPVDAEKEAAAEAVASADVETDIVQEAGVDPAGDALEDVKVVGEDVSKMLPAETVQLPDSSLTAGVPGEGDLQLEEVERWLADPKNHVVLKPELPLGLKAGEAEIKGLDENPLTRAKIELGRQLYFDPRLSSDVTISCASCHAPNHGFAADTRFGVGVGAQEGNRNSPVAYNRILSDAQFWDGRAASLEEQAKGPIANPIEMSNTHEACIECLRGMPGYVAQFKLVFEDGLTIDNVAKAIASFERTLVTGPAPWDYYQELDAFQQQYAADIEDLDALKEEDEELYNEYMALKKASEEHPISESAIRGGKLFFSEKAGCTACHLGANFTDEKYHNLGVGMDAAEPDLGRFVVTKVEADKGAFKTPTCRNVSQSAPYMHDGSQQTLEEVVEWYAKGGHPNQWLSEKVKKLDLTDQDKADLVAFMKEGLTGDLPKVAEDRLLPAAEAAKEKAEEELKEEKAEAKAA</sequence>
<dbReference type="Gene3D" id="1.10.760.10">
    <property type="entry name" value="Cytochrome c-like domain"/>
    <property type="match status" value="2"/>
</dbReference>
<dbReference type="InterPro" id="IPR036909">
    <property type="entry name" value="Cyt_c-like_dom_sf"/>
</dbReference>
<dbReference type="GO" id="GO:0030313">
    <property type="term" value="C:cell envelope"/>
    <property type="evidence" value="ECO:0007669"/>
    <property type="project" value="UniProtKB-SubCell"/>
</dbReference>
<proteinExistence type="predicted"/>
<keyword evidence="11" id="KW-0575">Peroxidase</keyword>
<gene>
    <name evidence="11" type="primary">ccp_1</name>
    <name evidence="11" type="ORF">I41_54170</name>
</gene>
<evidence type="ECO:0000256" key="3">
    <source>
        <dbReference type="ARBA" id="ARBA00022723"/>
    </source>
</evidence>
<dbReference type="RefSeq" id="WP_246133758.1">
    <property type="nucleotide sequence ID" value="NZ_CP036339.1"/>
</dbReference>
<keyword evidence="8" id="KW-0175">Coiled coil</keyword>
<evidence type="ECO:0000256" key="5">
    <source>
        <dbReference type="ARBA" id="ARBA00023002"/>
    </source>
</evidence>
<dbReference type="InterPro" id="IPR009056">
    <property type="entry name" value="Cyt_c-like_dom"/>
</dbReference>
<evidence type="ECO:0000256" key="1">
    <source>
        <dbReference type="ARBA" id="ARBA00004196"/>
    </source>
</evidence>